<dbReference type="EMBL" id="FRFG01000022">
    <property type="protein sequence ID" value="SHO56177.1"/>
    <property type="molecule type" value="Genomic_DNA"/>
</dbReference>
<dbReference type="SUPFAM" id="SSF81901">
    <property type="entry name" value="HCP-like"/>
    <property type="match status" value="1"/>
</dbReference>
<keyword evidence="2" id="KW-1185">Reference proteome</keyword>
<accession>A0A1M7YU42</accession>
<dbReference type="AlphaFoldDB" id="A0A1M7YU42"/>
<name>A0A1M7YU42_9VIBR</name>
<reference evidence="2" key="1">
    <citation type="submission" date="2016-12" db="EMBL/GenBank/DDBJ databases">
        <authorList>
            <person name="Rodrigo-Torres L."/>
            <person name="Arahal R.D."/>
            <person name="Lucena T."/>
        </authorList>
    </citation>
    <scope>NUCLEOTIDE SEQUENCE [LARGE SCALE GENOMIC DNA]</scope>
</reference>
<organism evidence="1 2">
    <name type="scientific">Vibrio quintilis</name>
    <dbReference type="NCBI Taxonomy" id="1117707"/>
    <lineage>
        <taxon>Bacteria</taxon>
        <taxon>Pseudomonadati</taxon>
        <taxon>Pseudomonadota</taxon>
        <taxon>Gammaproteobacteria</taxon>
        <taxon>Vibrionales</taxon>
        <taxon>Vibrionaceae</taxon>
        <taxon>Vibrio</taxon>
    </lineage>
</organism>
<dbReference type="SUPFAM" id="SSF48452">
    <property type="entry name" value="TPR-like"/>
    <property type="match status" value="1"/>
</dbReference>
<gene>
    <name evidence="1" type="ORF">VQ7734_01946</name>
</gene>
<dbReference type="Gene3D" id="1.25.40.10">
    <property type="entry name" value="Tetratricopeptide repeat domain"/>
    <property type="match status" value="2"/>
</dbReference>
<dbReference type="Pfam" id="PF13432">
    <property type="entry name" value="TPR_16"/>
    <property type="match status" value="1"/>
</dbReference>
<sequence>MPGLAAEVSQFAAGKIMLAQKQAEHDQLKKAIQTLRSLKVSKSYDKAYVARLLGVYYWQNHQPDPAIRHLSDAVTYDLFKPHEMWSLKRMLADLLTTQKRYKQALQYYQELVKSVPPETKSSELKLSELWLTIAQLHYQSENWRNVLQALKHYHTFGLPDAVSPLSVQLGAQVQLKQYTSAIKTVKRLLALEPEKKNWWLQLTGLELKLKHFKSALSTLELAQLQGIHLSAANQRLLAQLYGQCGIPERAARILERLYQDSHAPKYQVRIAYYWQQAKEWDKAMLKWQQAAKSQTKYYWQLAQLQMQQGLYQQALQSLDAYSQEKRAQEKRTARVALLRAQVLYKLDRLEPALIQAKKADRIQPSGEAKSWIKYLSQLHDYHQQNQSI</sequence>
<dbReference type="InterPro" id="IPR011990">
    <property type="entry name" value="TPR-like_helical_dom_sf"/>
</dbReference>
<protein>
    <submittedName>
        <fullName evidence="1">Anaphase-promoting complex, cyclosome, subunit 3</fullName>
    </submittedName>
</protein>
<dbReference type="Proteomes" id="UP000184600">
    <property type="component" value="Unassembled WGS sequence"/>
</dbReference>
<proteinExistence type="predicted"/>
<dbReference type="STRING" id="1117707.VQ7734_01946"/>
<evidence type="ECO:0000313" key="2">
    <source>
        <dbReference type="Proteomes" id="UP000184600"/>
    </source>
</evidence>
<evidence type="ECO:0000313" key="1">
    <source>
        <dbReference type="EMBL" id="SHO56177.1"/>
    </source>
</evidence>